<organism evidence="1 2">
    <name type="scientific">Hibiscus sabdariffa</name>
    <name type="common">roselle</name>
    <dbReference type="NCBI Taxonomy" id="183260"/>
    <lineage>
        <taxon>Eukaryota</taxon>
        <taxon>Viridiplantae</taxon>
        <taxon>Streptophyta</taxon>
        <taxon>Embryophyta</taxon>
        <taxon>Tracheophyta</taxon>
        <taxon>Spermatophyta</taxon>
        <taxon>Magnoliopsida</taxon>
        <taxon>eudicotyledons</taxon>
        <taxon>Gunneridae</taxon>
        <taxon>Pentapetalae</taxon>
        <taxon>rosids</taxon>
        <taxon>malvids</taxon>
        <taxon>Malvales</taxon>
        <taxon>Malvaceae</taxon>
        <taxon>Malvoideae</taxon>
        <taxon>Hibiscus</taxon>
    </lineage>
</organism>
<protein>
    <submittedName>
        <fullName evidence="1">Uncharacterized protein</fullName>
    </submittedName>
</protein>
<gene>
    <name evidence="1" type="ORF">V6N11_003299</name>
</gene>
<name>A0ABR2SD36_9ROSI</name>
<dbReference type="EMBL" id="JBBPBN010000015">
    <property type="protein sequence ID" value="KAK9023068.1"/>
    <property type="molecule type" value="Genomic_DNA"/>
</dbReference>
<reference evidence="1 2" key="1">
    <citation type="journal article" date="2024" name="G3 (Bethesda)">
        <title>Genome assembly of Hibiscus sabdariffa L. provides insights into metabolisms of medicinal natural products.</title>
        <authorList>
            <person name="Kim T."/>
        </authorList>
    </citation>
    <scope>NUCLEOTIDE SEQUENCE [LARGE SCALE GENOMIC DNA]</scope>
    <source>
        <strain evidence="1">TK-2024</strain>
        <tissue evidence="1">Old leaves</tissue>
    </source>
</reference>
<evidence type="ECO:0000313" key="2">
    <source>
        <dbReference type="Proteomes" id="UP001396334"/>
    </source>
</evidence>
<proteinExistence type="predicted"/>
<keyword evidence="2" id="KW-1185">Reference proteome</keyword>
<comment type="caution">
    <text evidence="1">The sequence shown here is derived from an EMBL/GenBank/DDBJ whole genome shotgun (WGS) entry which is preliminary data.</text>
</comment>
<accession>A0ABR2SD36</accession>
<dbReference type="Proteomes" id="UP001396334">
    <property type="component" value="Unassembled WGS sequence"/>
</dbReference>
<sequence>MHSNGRWGGVLNVDESSLSGGDTFEYGVSMISWISSHQTFLLQHNKSLSAKNPILPFPIQHKMIKIEVTYLDPRRLWEQNCEAEMYFESCKLQGNLRVERIKGRRLEKEASSISSKRLTKADHYKYLTCKKFTHKRKVQAVVVRDETDCPLFG</sequence>
<evidence type="ECO:0000313" key="1">
    <source>
        <dbReference type="EMBL" id="KAK9023068.1"/>
    </source>
</evidence>